<organism evidence="1 2">
    <name type="scientific">Planctopirus hydrillae</name>
    <dbReference type="NCBI Taxonomy" id="1841610"/>
    <lineage>
        <taxon>Bacteria</taxon>
        <taxon>Pseudomonadati</taxon>
        <taxon>Planctomycetota</taxon>
        <taxon>Planctomycetia</taxon>
        <taxon>Planctomycetales</taxon>
        <taxon>Planctomycetaceae</taxon>
        <taxon>Planctopirus</taxon>
    </lineage>
</organism>
<dbReference type="OrthoDB" id="255440at2"/>
<dbReference type="STRING" id="1841610.A6X21_13210"/>
<dbReference type="EMBL" id="LYDR01000152">
    <property type="protein sequence ID" value="ODA28636.1"/>
    <property type="molecule type" value="Genomic_DNA"/>
</dbReference>
<name>A0A1C3E5V3_9PLAN</name>
<accession>A0A1C3E5V3</accession>
<protein>
    <submittedName>
        <fullName evidence="1">Uncharacterized protein</fullName>
    </submittedName>
</protein>
<dbReference type="Proteomes" id="UP000094828">
    <property type="component" value="Unassembled WGS sequence"/>
</dbReference>
<keyword evidence="2" id="KW-1185">Reference proteome</keyword>
<evidence type="ECO:0000313" key="1">
    <source>
        <dbReference type="EMBL" id="ODA28636.1"/>
    </source>
</evidence>
<comment type="caution">
    <text evidence="1">The sequence shown here is derived from an EMBL/GenBank/DDBJ whole genome shotgun (WGS) entry which is preliminary data.</text>
</comment>
<gene>
    <name evidence="1" type="ORF">A6X21_13210</name>
</gene>
<dbReference type="AlphaFoldDB" id="A0A1C3E5V3"/>
<reference evidence="1 2" key="1">
    <citation type="submission" date="2016-05" db="EMBL/GenBank/DDBJ databases">
        <title>Genomic and physiological characterization of Planctopirus sp. isolated from fresh water lake.</title>
        <authorList>
            <person name="Subhash Y."/>
            <person name="Ramana C."/>
        </authorList>
    </citation>
    <scope>NUCLEOTIDE SEQUENCE [LARGE SCALE GENOMIC DNA]</scope>
    <source>
        <strain evidence="1 2">JC280</strain>
    </source>
</reference>
<dbReference type="RefSeq" id="WP_068852088.1">
    <property type="nucleotide sequence ID" value="NZ_LYDR01000152.1"/>
</dbReference>
<proteinExistence type="predicted"/>
<sequence length="603" mass="68903">MTVRRYRAPQGDGELLIEPSISSVIHSLLNDIQRSPAYRTPGQNFARQEVLALAVEYSTKLAQWAGVPASQISAKLKSAELNPDLIIATGHQPEWFHPGVLAKNIAAHAIAQKLCQSGKSAIAINLIVDSDELDDVTVPVPSGTREAPQIIPLPFFTLKKRTPWEEVRTQNHLKLEQFSQNIIETLKPWQFVPAISALKMPSADHPSIHADLEDNEHVSLSQNDARLCDLIASVRLQWERSEQIENLETPLSQVTSTRSFQCFLLDWMRNAVSRCHAYNQIVQAFRDEYGIQGQQRPVPNLLVVPAIDDSASPERLPVERVEVPFWVWNQPEAAASVERERLFVRHVDQQLELSTSRKVIGYLPSSPDDAEAAIEQLSVWAKEGLRIRSRALTTTLFARLYLCDLFIHGIGGAIYDQITDRLIETIYRQHIPQFLVVTATLHLPLGEGFSATMADVRRHQSLLRDLQQNPWRHLPSCEELSSRADLNHQMLCRQLAQLRQERDLLLMEQKICDQKADRNLPRRTRRQRNRQRYLRLNEIRSELLTIVSPQIQKVREDIETLRQEVAANKILKSREYPWCLFPVELLHRLVTQIQVAADLAIQK</sequence>
<evidence type="ECO:0000313" key="2">
    <source>
        <dbReference type="Proteomes" id="UP000094828"/>
    </source>
</evidence>